<accession>A0A2S8SPG8</accession>
<comment type="caution">
    <text evidence="2">The sequence shown here is derived from an EMBL/GenBank/DDBJ whole genome shotgun (WGS) entry which is preliminary data.</text>
</comment>
<protein>
    <submittedName>
        <fullName evidence="2">Uncharacterized protein</fullName>
    </submittedName>
</protein>
<name>A0A2S8SPG8_9BACT</name>
<proteinExistence type="predicted"/>
<sequence length="161" mass="17169">MKPMLKMLGTPFWARWGIVILLFLSGAAPLHLADEVHAALPTSASHHEQMHCETSVGETSTPCAHPHDDVSQPLSGEHHQRHHEVKCASDGAFLWLPNPEAVSGALTQWHVFALEFVAPSAVSLPEIAATSRAIRGPPSNAAPRSNPSSSPFSGRAPPSQA</sequence>
<dbReference type="InParanoid" id="A0A2S8SPG8"/>
<keyword evidence="3" id="KW-1185">Reference proteome</keyword>
<feature type="region of interest" description="Disordered" evidence="1">
    <location>
        <begin position="133"/>
        <end position="161"/>
    </location>
</feature>
<reference evidence="2 3" key="1">
    <citation type="journal article" date="2018" name="Syst. Appl. Microbiol.">
        <title>Abditibacterium utsteinense sp. nov., the first cultivated member of candidate phylum FBP, isolated from ice-free Antarctic soil samples.</title>
        <authorList>
            <person name="Tahon G."/>
            <person name="Tytgat B."/>
            <person name="Lebbe L."/>
            <person name="Carlier A."/>
            <person name="Willems A."/>
        </authorList>
    </citation>
    <scope>NUCLEOTIDE SEQUENCE [LARGE SCALE GENOMIC DNA]</scope>
    <source>
        <strain evidence="2 3">LMG 29911</strain>
    </source>
</reference>
<organism evidence="2 3">
    <name type="scientific">Abditibacterium utsteinense</name>
    <dbReference type="NCBI Taxonomy" id="1960156"/>
    <lineage>
        <taxon>Bacteria</taxon>
        <taxon>Pseudomonadati</taxon>
        <taxon>Abditibacteriota</taxon>
        <taxon>Abditibacteriia</taxon>
        <taxon>Abditibacteriales</taxon>
        <taxon>Abditibacteriaceae</taxon>
        <taxon>Abditibacterium</taxon>
    </lineage>
</organism>
<evidence type="ECO:0000313" key="2">
    <source>
        <dbReference type="EMBL" id="PQV62690.1"/>
    </source>
</evidence>
<feature type="region of interest" description="Disordered" evidence="1">
    <location>
        <begin position="48"/>
        <end position="83"/>
    </location>
</feature>
<gene>
    <name evidence="2" type="ORF">B1R32_1246</name>
</gene>
<feature type="compositionally biased region" description="Low complexity" evidence="1">
    <location>
        <begin position="136"/>
        <end position="155"/>
    </location>
</feature>
<evidence type="ECO:0000256" key="1">
    <source>
        <dbReference type="SAM" id="MobiDB-lite"/>
    </source>
</evidence>
<dbReference type="EMBL" id="NIGF01000024">
    <property type="protein sequence ID" value="PQV62690.1"/>
    <property type="molecule type" value="Genomic_DNA"/>
</dbReference>
<dbReference type="AlphaFoldDB" id="A0A2S8SPG8"/>
<evidence type="ECO:0000313" key="3">
    <source>
        <dbReference type="Proteomes" id="UP000237684"/>
    </source>
</evidence>
<dbReference type="Proteomes" id="UP000237684">
    <property type="component" value="Unassembled WGS sequence"/>
</dbReference>